<dbReference type="PANTHER" id="PTHR30069:SF29">
    <property type="entry name" value="HEMOGLOBIN AND HEMOGLOBIN-HAPTOGLOBIN-BINDING PROTEIN 1-RELATED"/>
    <property type="match status" value="1"/>
</dbReference>
<organism evidence="6 7">
    <name type="scientific">Roseateles oligotrophus</name>
    <dbReference type="NCBI Taxonomy" id="1769250"/>
    <lineage>
        <taxon>Bacteria</taxon>
        <taxon>Pseudomonadati</taxon>
        <taxon>Pseudomonadota</taxon>
        <taxon>Betaproteobacteria</taxon>
        <taxon>Burkholderiales</taxon>
        <taxon>Sphaerotilaceae</taxon>
        <taxon>Roseateles</taxon>
    </lineage>
</organism>
<dbReference type="Pfam" id="PF07715">
    <property type="entry name" value="Plug"/>
    <property type="match status" value="1"/>
</dbReference>
<protein>
    <submittedName>
        <fullName evidence="6">TonB-dependent receptor plug domain-containing protein</fullName>
    </submittedName>
</protein>
<keyword evidence="3" id="KW-0813">Transport</keyword>
<comment type="subcellular location">
    <subcellularLocation>
        <location evidence="3">Cell outer membrane</location>
        <topology evidence="3">Multi-pass membrane protein</topology>
    </subcellularLocation>
</comment>
<dbReference type="InterPro" id="IPR037066">
    <property type="entry name" value="Plug_dom_sf"/>
</dbReference>
<evidence type="ECO:0000259" key="5">
    <source>
        <dbReference type="Pfam" id="PF07715"/>
    </source>
</evidence>
<name>A0ABT2YGL5_9BURK</name>
<dbReference type="SUPFAM" id="SSF56935">
    <property type="entry name" value="Porins"/>
    <property type="match status" value="1"/>
</dbReference>
<accession>A0ABT2YGL5</accession>
<feature type="domain" description="TonB-dependent receptor plug" evidence="5">
    <location>
        <begin position="51"/>
        <end position="160"/>
    </location>
</feature>
<keyword evidence="3" id="KW-0812">Transmembrane</keyword>
<dbReference type="EMBL" id="JAJIRN010000006">
    <property type="protein sequence ID" value="MCV2369130.1"/>
    <property type="molecule type" value="Genomic_DNA"/>
</dbReference>
<keyword evidence="2 6" id="KW-0675">Receptor</keyword>
<evidence type="ECO:0000256" key="1">
    <source>
        <dbReference type="ARBA" id="ARBA00022729"/>
    </source>
</evidence>
<proteinExistence type="inferred from homology"/>
<evidence type="ECO:0000313" key="7">
    <source>
        <dbReference type="Proteomes" id="UP001209701"/>
    </source>
</evidence>
<evidence type="ECO:0000256" key="4">
    <source>
        <dbReference type="SAM" id="SignalP"/>
    </source>
</evidence>
<dbReference type="PANTHER" id="PTHR30069">
    <property type="entry name" value="TONB-DEPENDENT OUTER MEMBRANE RECEPTOR"/>
    <property type="match status" value="1"/>
</dbReference>
<keyword evidence="3" id="KW-0998">Cell outer membrane</keyword>
<feature type="signal peptide" evidence="4">
    <location>
        <begin position="1"/>
        <end position="21"/>
    </location>
</feature>
<dbReference type="RefSeq" id="WP_263571728.1">
    <property type="nucleotide sequence ID" value="NZ_JAJIRN010000006.1"/>
</dbReference>
<feature type="chain" id="PRO_5046192154" evidence="4">
    <location>
        <begin position="22"/>
        <end position="175"/>
    </location>
</feature>
<keyword evidence="7" id="KW-1185">Reference proteome</keyword>
<dbReference type="Gene3D" id="2.170.130.10">
    <property type="entry name" value="TonB-dependent receptor, plug domain"/>
    <property type="match status" value="1"/>
</dbReference>
<keyword evidence="3" id="KW-1134">Transmembrane beta strand</keyword>
<sequence length="175" mass="18045">MQTIASCSGILATLTVALAQAAGPASDEELAAVYGDAELISIATGTRQPLRLAPSVASVITAADIKALGISNLERLLEGVPGLHVTRGGANYEPQYVMRGIVSGQTPQLLLLQNGQPMTTMLVGNKGQMWGDFPAQQIARVEIIRGPGSALYGAEAYSGVINIITKTAADLAALS</sequence>
<dbReference type="Proteomes" id="UP001209701">
    <property type="component" value="Unassembled WGS sequence"/>
</dbReference>
<dbReference type="InterPro" id="IPR012910">
    <property type="entry name" value="Plug_dom"/>
</dbReference>
<comment type="caution">
    <text evidence="6">The sequence shown here is derived from an EMBL/GenBank/DDBJ whole genome shotgun (WGS) entry which is preliminary data.</text>
</comment>
<dbReference type="PROSITE" id="PS52016">
    <property type="entry name" value="TONB_DEPENDENT_REC_3"/>
    <property type="match status" value="1"/>
</dbReference>
<evidence type="ECO:0000313" key="6">
    <source>
        <dbReference type="EMBL" id="MCV2369130.1"/>
    </source>
</evidence>
<keyword evidence="1 4" id="KW-0732">Signal</keyword>
<evidence type="ECO:0000256" key="2">
    <source>
        <dbReference type="ARBA" id="ARBA00023170"/>
    </source>
</evidence>
<dbReference type="InterPro" id="IPR039426">
    <property type="entry name" value="TonB-dep_rcpt-like"/>
</dbReference>
<comment type="similarity">
    <text evidence="3">Belongs to the TonB-dependent receptor family.</text>
</comment>
<gene>
    <name evidence="6" type="ORF">LNV07_13680</name>
</gene>
<evidence type="ECO:0000256" key="3">
    <source>
        <dbReference type="PROSITE-ProRule" id="PRU01360"/>
    </source>
</evidence>
<keyword evidence="3" id="KW-0472">Membrane</keyword>
<reference evidence="6 7" key="1">
    <citation type="submission" date="2021-11" db="EMBL/GenBank/DDBJ databases">
        <authorList>
            <person name="Liang Q."/>
            <person name="Mou H."/>
            <person name="Liu Z."/>
        </authorList>
    </citation>
    <scope>NUCLEOTIDE SEQUENCE [LARGE SCALE GENOMIC DNA]</scope>
    <source>
        <strain evidence="6 7">CHU3</strain>
    </source>
</reference>